<dbReference type="GeneID" id="92358580"/>
<dbReference type="PANTHER" id="PTHR35615">
    <property type="entry name" value="PRESENT IN THE OUTER MITOCHONDRIAL MEMBRANE PROTEOME 22-RELATED"/>
    <property type="match status" value="1"/>
</dbReference>
<feature type="compositionally biased region" description="Polar residues" evidence="1">
    <location>
        <begin position="539"/>
        <end position="550"/>
    </location>
</feature>
<feature type="compositionally biased region" description="Low complexity" evidence="1">
    <location>
        <begin position="1540"/>
        <end position="1555"/>
    </location>
</feature>
<feature type="compositionally biased region" description="Low complexity" evidence="1">
    <location>
        <begin position="408"/>
        <end position="422"/>
    </location>
</feature>
<protein>
    <submittedName>
        <fullName evidence="2">Uncharacterized protein</fullName>
    </submittedName>
</protein>
<feature type="compositionally biased region" description="Polar residues" evidence="1">
    <location>
        <begin position="748"/>
        <end position="757"/>
    </location>
</feature>
<feature type="region of interest" description="Disordered" evidence="1">
    <location>
        <begin position="242"/>
        <end position="266"/>
    </location>
</feature>
<feature type="region of interest" description="Disordered" evidence="1">
    <location>
        <begin position="1537"/>
        <end position="1575"/>
    </location>
</feature>
<feature type="region of interest" description="Disordered" evidence="1">
    <location>
        <begin position="408"/>
        <end position="444"/>
    </location>
</feature>
<dbReference type="KEGG" id="loi:92358580"/>
<accession>A0A836KCZ2</accession>
<dbReference type="SUPFAM" id="SSF52540">
    <property type="entry name" value="P-loop containing nucleoside triphosphate hydrolases"/>
    <property type="match status" value="2"/>
</dbReference>
<dbReference type="InterPro" id="IPR027417">
    <property type="entry name" value="P-loop_NTPase"/>
</dbReference>
<sequence length="2726" mass="288413">MMANGDYVYTNDLDEGSLMGTAIRRREQSCSVVVEVTHDSTSESQSQYDYLDGSLAGGYDDGGDVELAALALEDFVGVDGSNLVSVQSESNSAFDIGTEEANTETPNVVSRSVSGADFDTLPIAPTAKQPIEEPPAVLALHPAAPNTAVSAHHLNLRINTVTHVKCPSTPDKCFESFGGSLSPTAGHNNTANFNASVITCSPHHRGTRDTGYHHGANATVGAARKVFTMTELTSKLSTLHPEAATDGVSRRPSVPPAPPSLHHFSSMSPRCNDREGFSFGIETFLHGNRLGFGRQPSFKRLTPAVPCESKKIYVALACEDGDTSITTATGTAGVADRNAEAFSAWLEALQPKMAGPLTSAGSDVGTTHTGAAVGENFKREVDVLMRNLLGDYDVSVIATAAATVSNSSTLAVSPSAAGGSAPPKRRRGSGPSSPDARATGSGDSQAAVLDTFVATAHTFNPPLRSPAAVARHTKQRLSQSNAIGSCTPLGSPRKVKEAVQTTVTAGTLLGSGAEEKVRADAGRSPSATTSAPPQPPAQGNATNLRGSAWSTFLGPHKTSTSAAVASNGEMVPDLTATATPEALSSMTSANATGRLADERSAQHPSVAPTSQPMVAMNRAPKPASRGSTCGSVAGVAKPPPVRAATASAKPEGCVDDVARVRGSASCSMAAPYPYMDEDLLAGGYMTGPPQMIRFPLKNSPGVLPTAHVALEPTSTEKINGRRSGSNTSHLAPAGLGCHCSLVDGHMGGSQQRPSLVQQKLHPPWNNLSRVDGGTKSTTTSNPTRTAASETPQQTSATEGFGVSSEPPTPVWNKPCGRAATSLPAESATAASRKMPLYHRIHGDSTLHSVDKAFRSLEAAASEGEFTDKGGMRARQLPLPAFLGNDTSAQQGMTAINLTAGADATRSHLDCVRKGGETEMSTGCIRRFSRRTVVEPVTVEPIALRKDALIPLRPTFGSLRASASRTDWEAATSGDRSMAATLPRRRLTEFRNGEYMLPIASIKSCVSAVTAEDLRSESVKQRDRDRQTQQANEERRQRIQAFMAKRKAEKQLEELRRRQMPEQKGRPGAQEQPVSDATPPRHTPETVGSGLNAIKASKRMCKPSPQRGPPVGQPVAAAIFIPEAAMTATVCSPHIKATAAAVADTLPPARRGHSRSTANKTNVRAVVVLMGSADAAKGGAPVAVKDDCSGQQCSSGSTAPSRAGPGLLSESTVTVELNEGRNTLKVQHPQERTRFFSVDEFLRIDDAAAQNQVEHPVKETGSAVVSGAPLNGALPRRCLSSLTLKEMNRKFLAGVNVALLLASTENAHCTSLMAIREVVEGVLTHVPPQGELFASIAFVAGGRTQDLLSDTVRAVHLAFSTSPLFGPTLDDVTYVAVAGVRQLLNMVTDAYKRCNSAVRQQHLRAGLLVMSLLLKQSRGSDIVLSSYLITDAGCCGNTYVAVLRKAQNTPFSLFHSALGGPTLTTALVSVNAGDTATVVPLLNVQQRLASVVNKPCHVGSVRRFLELAQQELQNRPEDEKSGRRCNCSATITKGTLQGRRNSVSISSNNSASEGNSCPPLSSGPPGHKQQPGTRAQLHKRLVEQVAMAQSILNDPVSYRPRAPREASKGRRASVLTATTHSSKYAGPLLSVAAAPLEQPRSVDGSEMPNVDKAAPRKRLSTRSKAADSAALATADTLLPPSQGAGAALAVKRSPLLAALAESLQGTQLLATRRPSDAPNAESEAGSTTKTSLSLAATRANHQIARFRPLQQQHKSSLLAGHRSASTSVSAAYVRRGNDCGTAPPTTWFMNFEELGDSTCAPEGSRPGVGTLLKKGDREDSQDALLHATTTMPAEPLPKCRSAGKGELSRRGKLAPADGAGGPARKPLCAPPSMASRAVGPSRRGLGAVPTRIGSNGPQWPSNVDMDPGDIPIVPTSDSIDSSFVHEVSEPARQSAIAHYGENAPIPRSTKVHTLVIVDPRCRETSNVTYDNTMVIATTEDDFEEYDVGEVCEAAPTEKKPIQAALLTELCETVLLGGNAAILGADSRSTGISAQVLKSVVHKIFADMNREGAHRSGRLSASIVKVKGESVVDLLKDAGEVQKLVIAISPLFGSCVHGVTYANIESSAAFNATIDAALSRAASEDNGRDHGFLFCSFILKLQLEKESDVLVCSLVATLAGEHVGLYTSVLDRSPLVPRALFHYALGGPSYTIALLGIGSEESRANQMLQVQRRLGEVRNRATHPGSVAKFIAGIRNDLTPNLMAKYESLRDQGERGATKEMISRLAEMVKDAEALLHDFDHHHPKAYLHGDQDRGTVSTDAATVKATDPGSPAIAASCRNIISNLTNSTAAVTTVVDTSPPATRRPAAQRALPCVTAVGAEVEGDHIRSLVCYEQVLMGGGSVAVQGNSILCTSQGGMRYDSDEVIVCDEAHRSLSSNLIDELVAKFLTGYHTGLLAADSSYSAFTPLMLRRIANSIFEAVLGREAGRREGLSFSSSFKPPTVTGELHLSIALIKDDLTADLLPADVDTTYHRFEMEHRPLYGPRLAGVTSHLVSTPQDFDHFLAVAIDNADPALQSADPGIMVVSLTLIQSVTKPTKDVLVSSLLCTAVFDAVHHYERVLEGDSSEPLELFHNILRGPCFSVALFGISDEEENPGKLLRALHGITQARNRPLEVNSVSRYIREMQRGIVKLNERMSTSCNKEEREYILSRVKVAEHLLADAQMLQRCPLSMLPRAFVPLGAAADLRA</sequence>
<evidence type="ECO:0000313" key="2">
    <source>
        <dbReference type="EMBL" id="KAG5469221.1"/>
    </source>
</evidence>
<feature type="region of interest" description="Disordered" evidence="1">
    <location>
        <begin position="1186"/>
        <end position="1207"/>
    </location>
</feature>
<keyword evidence="3" id="KW-1185">Reference proteome</keyword>
<name>A0A836KCZ2_9TRYP</name>
<reference evidence="3" key="1">
    <citation type="journal article" date="2021" name="Microbiol. Resour. Announc.">
        <title>LGAAP: Leishmaniinae Genome Assembly and Annotation Pipeline.</title>
        <authorList>
            <person name="Almutairi H."/>
            <person name="Urbaniak M.D."/>
            <person name="Bates M.D."/>
            <person name="Jariyapan N."/>
            <person name="Kwakye-Nuako G."/>
            <person name="Thomaz-Soccol V."/>
            <person name="Al-Salem W.S."/>
            <person name="Dillon R.J."/>
            <person name="Bates P.A."/>
            <person name="Gatherer D."/>
        </authorList>
    </citation>
    <scope>NUCLEOTIDE SEQUENCE [LARGE SCALE GENOMIC DNA]</scope>
</reference>
<dbReference type="EMBL" id="JAFHLR010000033">
    <property type="protein sequence ID" value="KAG5469221.1"/>
    <property type="molecule type" value="Genomic_DNA"/>
</dbReference>
<proteinExistence type="predicted"/>
<dbReference type="SMR" id="A0A836KCZ2"/>
<reference evidence="3" key="2">
    <citation type="journal article" date="2021" name="Sci. Data">
        <title>Chromosome-scale genome sequencing, assembly and annotation of six genomes from subfamily Leishmaniinae.</title>
        <authorList>
            <person name="Almutairi H."/>
            <person name="Urbaniak M.D."/>
            <person name="Bates M.D."/>
            <person name="Jariyapan N."/>
            <person name="Kwakye-Nuako G."/>
            <person name="Thomaz Soccol V."/>
            <person name="Al-Salem W.S."/>
            <person name="Dillon R.J."/>
            <person name="Bates P.A."/>
            <person name="Gatherer D."/>
        </authorList>
    </citation>
    <scope>NUCLEOTIDE SEQUENCE [LARGE SCALE GENOMIC DNA]</scope>
</reference>
<comment type="caution">
    <text evidence="2">The sequence shown here is derived from an EMBL/GenBank/DDBJ whole genome shotgun (WGS) entry which is preliminary data.</text>
</comment>
<evidence type="ECO:0000256" key="1">
    <source>
        <dbReference type="SAM" id="MobiDB-lite"/>
    </source>
</evidence>
<feature type="compositionally biased region" description="Polar residues" evidence="1">
    <location>
        <begin position="1891"/>
        <end position="1900"/>
    </location>
</feature>
<evidence type="ECO:0000313" key="3">
    <source>
        <dbReference type="Proteomes" id="UP000674143"/>
    </source>
</evidence>
<dbReference type="PANTHER" id="PTHR35615:SF6">
    <property type="entry name" value="KINESIN MOTOR DOMAIN-CONTAINING PROTEIN"/>
    <property type="match status" value="1"/>
</dbReference>
<feature type="compositionally biased region" description="Low complexity" evidence="1">
    <location>
        <begin position="774"/>
        <end position="788"/>
    </location>
</feature>
<feature type="region of interest" description="Disordered" evidence="1">
    <location>
        <begin position="459"/>
        <end position="563"/>
    </location>
</feature>
<feature type="region of interest" description="Disordered" evidence="1">
    <location>
        <begin position="1056"/>
        <end position="1087"/>
    </location>
</feature>
<feature type="region of interest" description="Disordered" evidence="1">
    <location>
        <begin position="747"/>
        <end position="819"/>
    </location>
</feature>
<feature type="region of interest" description="Disordered" evidence="1">
    <location>
        <begin position="1592"/>
        <end position="1618"/>
    </location>
</feature>
<feature type="region of interest" description="Disordered" evidence="1">
    <location>
        <begin position="1012"/>
        <end position="1035"/>
    </location>
</feature>
<dbReference type="RefSeq" id="XP_067060198.1">
    <property type="nucleotide sequence ID" value="XM_067204646.1"/>
</dbReference>
<dbReference type="Proteomes" id="UP000674143">
    <property type="component" value="Unassembled WGS sequence"/>
</dbReference>
<feature type="compositionally biased region" description="Polar residues" evidence="1">
    <location>
        <begin position="1188"/>
        <end position="1199"/>
    </location>
</feature>
<gene>
    <name evidence="2" type="ORF">LSCM4_02619</name>
</gene>
<organism evidence="2 3">
    <name type="scientific">Leishmania orientalis</name>
    <dbReference type="NCBI Taxonomy" id="2249476"/>
    <lineage>
        <taxon>Eukaryota</taxon>
        <taxon>Discoba</taxon>
        <taxon>Euglenozoa</taxon>
        <taxon>Kinetoplastea</taxon>
        <taxon>Metakinetoplastina</taxon>
        <taxon>Trypanosomatida</taxon>
        <taxon>Trypanosomatidae</taxon>
        <taxon>Leishmaniinae</taxon>
        <taxon>Leishmania</taxon>
    </lineage>
</organism>
<feature type="region of interest" description="Disordered" evidence="1">
    <location>
        <begin position="1826"/>
        <end position="1904"/>
    </location>
</feature>
<feature type="region of interest" description="Disordered" evidence="1">
    <location>
        <begin position="1638"/>
        <end position="1664"/>
    </location>
</feature>
<feature type="region of interest" description="Disordered" evidence="1">
    <location>
        <begin position="1708"/>
        <end position="1731"/>
    </location>
</feature>